<name>A0A518B2S7_9BACT</name>
<dbReference type="RefSeq" id="WP_145257852.1">
    <property type="nucleotide sequence ID" value="NZ_CP036279.1"/>
</dbReference>
<proteinExistence type="predicted"/>
<sequence length="309" mass="33184">MAHERYTLGRIVVNGSSTWNLEGLESKNLSSGIQTLLRRAAGQPDASWIAVTEVAPRLSATCSDVETFLSNVAMSGFAFPQSTTYTTVENYFVNLPDGGVRDATACVKGAMNKGLIVPRRLTWGLEPPATIEFDIIATFDGTNAPLILSVSQTMSGTPVIGEMFRAGPVTINGTTGDSFTSGSFDFGLSEEAARAMDQIYPTRVHIQAREPEFRFPTSDLSILNTYGISGTAQSATDSVIALRHMPNRSSVTADTEEEHITMTVDDGLIFWEEGGGSNDSDAESTVVLKPIFDGTNEMVVFATDQALSE</sequence>
<dbReference type="Proteomes" id="UP000317093">
    <property type="component" value="Chromosome"/>
</dbReference>
<protein>
    <submittedName>
        <fullName evidence="1">Uncharacterized protein</fullName>
    </submittedName>
</protein>
<dbReference type="OrthoDB" id="9946697at2"/>
<dbReference type="EMBL" id="CP036279">
    <property type="protein sequence ID" value="QDU61236.1"/>
    <property type="molecule type" value="Genomic_DNA"/>
</dbReference>
<reference evidence="1 2" key="1">
    <citation type="submission" date="2019-02" db="EMBL/GenBank/DDBJ databases">
        <title>Deep-cultivation of Planctomycetes and their phenomic and genomic characterization uncovers novel biology.</title>
        <authorList>
            <person name="Wiegand S."/>
            <person name="Jogler M."/>
            <person name="Boedeker C."/>
            <person name="Pinto D."/>
            <person name="Vollmers J."/>
            <person name="Rivas-Marin E."/>
            <person name="Kohn T."/>
            <person name="Peeters S.H."/>
            <person name="Heuer A."/>
            <person name="Rast P."/>
            <person name="Oberbeckmann S."/>
            <person name="Bunk B."/>
            <person name="Jeske O."/>
            <person name="Meyerdierks A."/>
            <person name="Storesund J.E."/>
            <person name="Kallscheuer N."/>
            <person name="Luecker S."/>
            <person name="Lage O.M."/>
            <person name="Pohl T."/>
            <person name="Merkel B.J."/>
            <person name="Hornburger P."/>
            <person name="Mueller R.-W."/>
            <person name="Bruemmer F."/>
            <person name="Labrenz M."/>
            <person name="Spormann A.M."/>
            <person name="Op den Camp H."/>
            <person name="Overmann J."/>
            <person name="Amann R."/>
            <person name="Jetten M.S.M."/>
            <person name="Mascher T."/>
            <person name="Medema M.H."/>
            <person name="Devos D.P."/>
            <person name="Kaster A.-K."/>
            <person name="Ovreas L."/>
            <person name="Rohde M."/>
            <person name="Galperin M.Y."/>
            <person name="Jogler C."/>
        </authorList>
    </citation>
    <scope>NUCLEOTIDE SEQUENCE [LARGE SCALE GENOMIC DNA]</scope>
    <source>
        <strain evidence="1 2">Pan216</strain>
    </source>
</reference>
<accession>A0A518B2S7</accession>
<dbReference type="KEGG" id="knv:Pan216_20900"/>
<dbReference type="AlphaFoldDB" id="A0A518B2S7"/>
<evidence type="ECO:0000313" key="2">
    <source>
        <dbReference type="Proteomes" id="UP000317093"/>
    </source>
</evidence>
<gene>
    <name evidence="1" type="ORF">Pan216_20900</name>
</gene>
<evidence type="ECO:0000313" key="1">
    <source>
        <dbReference type="EMBL" id="QDU61236.1"/>
    </source>
</evidence>
<keyword evidence="2" id="KW-1185">Reference proteome</keyword>
<organism evidence="1 2">
    <name type="scientific">Kolteria novifilia</name>
    <dbReference type="NCBI Taxonomy" id="2527975"/>
    <lineage>
        <taxon>Bacteria</taxon>
        <taxon>Pseudomonadati</taxon>
        <taxon>Planctomycetota</taxon>
        <taxon>Planctomycetia</taxon>
        <taxon>Kolteriales</taxon>
        <taxon>Kolteriaceae</taxon>
        <taxon>Kolteria</taxon>
    </lineage>
</organism>